<dbReference type="GeneID" id="27696476"/>
<dbReference type="InterPro" id="IPR032710">
    <property type="entry name" value="NTF2-like_dom_sf"/>
</dbReference>
<gene>
    <name evidence="1" type="ORF">Z519_03548</name>
</gene>
<accession>A0A0D2IIB1</accession>
<dbReference type="RefSeq" id="XP_016623148.1">
    <property type="nucleotide sequence ID" value="XM_016761298.1"/>
</dbReference>
<reference evidence="1" key="1">
    <citation type="submission" date="2015-01" db="EMBL/GenBank/DDBJ databases">
        <title>The Genome Sequence of Cladophialophora bantiana CBS 173.52.</title>
        <authorList>
            <consortium name="The Broad Institute Genomics Platform"/>
            <person name="Cuomo C."/>
            <person name="de Hoog S."/>
            <person name="Gorbushina A."/>
            <person name="Stielow B."/>
            <person name="Teixiera M."/>
            <person name="Abouelleil A."/>
            <person name="Chapman S.B."/>
            <person name="Priest M."/>
            <person name="Young S.K."/>
            <person name="Wortman J."/>
            <person name="Nusbaum C."/>
            <person name="Birren B."/>
        </authorList>
    </citation>
    <scope>NUCLEOTIDE SEQUENCE [LARGE SCALE GENOMIC DNA]</scope>
    <source>
        <strain evidence="1">CBS 173.52</strain>
    </source>
</reference>
<dbReference type="AlphaFoldDB" id="A0A0D2IIB1"/>
<dbReference type="Proteomes" id="UP000053789">
    <property type="component" value="Unassembled WGS sequence"/>
</dbReference>
<evidence type="ECO:0008006" key="3">
    <source>
        <dbReference type="Google" id="ProtNLM"/>
    </source>
</evidence>
<dbReference type="SUPFAM" id="SSF54427">
    <property type="entry name" value="NTF2-like"/>
    <property type="match status" value="1"/>
</dbReference>
<evidence type="ECO:0000313" key="1">
    <source>
        <dbReference type="EMBL" id="KIW96479.1"/>
    </source>
</evidence>
<dbReference type="EMBL" id="KN846983">
    <property type="protein sequence ID" value="KIW96479.1"/>
    <property type="molecule type" value="Genomic_DNA"/>
</dbReference>
<evidence type="ECO:0000313" key="2">
    <source>
        <dbReference type="Proteomes" id="UP000053789"/>
    </source>
</evidence>
<protein>
    <recommendedName>
        <fullName evidence="3">SnoaL-like domain-containing protein</fullName>
    </recommendedName>
</protein>
<keyword evidence="2" id="KW-1185">Reference proteome</keyword>
<sequence length="135" mass="14925">MTEIIPAEVAHNLAYGNLLRVFSNRDRASRLNAIRETYHADVSFYEPDCVVAGHDGVDAKSEELLNSRPGWGFVPVGNVQRNHNMVYLAWGFGPQNDATGEVDVQVNGADVLIVDQGKVRTFWVIIEGISDIKKA</sequence>
<dbReference type="Gene3D" id="3.10.450.50">
    <property type="match status" value="1"/>
</dbReference>
<name>A0A0D2IIB1_CLAB1</name>
<proteinExistence type="predicted"/>
<dbReference type="VEuPathDB" id="FungiDB:Z519_03548"/>
<dbReference type="HOGENOM" id="CLU_125060_2_0_1"/>
<organism evidence="1 2">
    <name type="scientific">Cladophialophora bantiana (strain ATCC 10958 / CBS 173.52 / CDC B-1940 / NIH 8579)</name>
    <name type="common">Xylohypha bantiana</name>
    <dbReference type="NCBI Taxonomy" id="1442370"/>
    <lineage>
        <taxon>Eukaryota</taxon>
        <taxon>Fungi</taxon>
        <taxon>Dikarya</taxon>
        <taxon>Ascomycota</taxon>
        <taxon>Pezizomycotina</taxon>
        <taxon>Eurotiomycetes</taxon>
        <taxon>Chaetothyriomycetidae</taxon>
        <taxon>Chaetothyriales</taxon>
        <taxon>Herpotrichiellaceae</taxon>
        <taxon>Cladophialophora</taxon>
    </lineage>
</organism>
<dbReference type="OrthoDB" id="4107844at2759"/>